<accession>A0ACC2RX29</accession>
<evidence type="ECO:0000313" key="1">
    <source>
        <dbReference type="EMBL" id="KAJ9054548.1"/>
    </source>
</evidence>
<proteinExistence type="predicted"/>
<sequence>MFDQVYKGRGGAEEGMPDKFTIINASGCRVNLLQTGAEDLASFGDLPTYPFSRSAKGAKRHKCTYPNCGRTFSTSGHLTRHFRIHTGEKNFKCLRPHCHARFSRQDNMMQHYRTHLPSKPPHPIYPNSHAAALNSLSSTPNLSH</sequence>
<keyword evidence="2" id="KW-1185">Reference proteome</keyword>
<name>A0ACC2RX29_9FUNG</name>
<dbReference type="EMBL" id="QTSX02006438">
    <property type="protein sequence ID" value="KAJ9054548.1"/>
    <property type="molecule type" value="Genomic_DNA"/>
</dbReference>
<organism evidence="1 2">
    <name type="scientific">Entomophthora muscae</name>
    <dbReference type="NCBI Taxonomy" id="34485"/>
    <lineage>
        <taxon>Eukaryota</taxon>
        <taxon>Fungi</taxon>
        <taxon>Fungi incertae sedis</taxon>
        <taxon>Zoopagomycota</taxon>
        <taxon>Entomophthoromycotina</taxon>
        <taxon>Entomophthoromycetes</taxon>
        <taxon>Entomophthorales</taxon>
        <taxon>Entomophthoraceae</taxon>
        <taxon>Entomophthora</taxon>
    </lineage>
</organism>
<comment type="caution">
    <text evidence="1">The sequence shown here is derived from an EMBL/GenBank/DDBJ whole genome shotgun (WGS) entry which is preliminary data.</text>
</comment>
<dbReference type="Proteomes" id="UP001165960">
    <property type="component" value="Unassembled WGS sequence"/>
</dbReference>
<gene>
    <name evidence="1" type="primary">NRG1_3</name>
    <name evidence="1" type="ORF">DSO57_1013214</name>
</gene>
<reference evidence="1" key="1">
    <citation type="submission" date="2022-04" db="EMBL/GenBank/DDBJ databases">
        <title>Genome of the entomopathogenic fungus Entomophthora muscae.</title>
        <authorList>
            <person name="Elya C."/>
            <person name="Lovett B.R."/>
            <person name="Lee E."/>
            <person name="Macias A.M."/>
            <person name="Hajek A.E."/>
            <person name="De Bivort B.L."/>
            <person name="Kasson M.T."/>
            <person name="De Fine Licht H.H."/>
            <person name="Stajich J.E."/>
        </authorList>
    </citation>
    <scope>NUCLEOTIDE SEQUENCE</scope>
    <source>
        <strain evidence="1">Berkeley</strain>
    </source>
</reference>
<protein>
    <submittedName>
        <fullName evidence="1">Transcriptional repressor</fullName>
    </submittedName>
</protein>
<evidence type="ECO:0000313" key="2">
    <source>
        <dbReference type="Proteomes" id="UP001165960"/>
    </source>
</evidence>